<dbReference type="PANTHER" id="PTHR38436">
    <property type="entry name" value="POLYKETIDE CYCLASE SNOAL-LIKE DOMAIN"/>
    <property type="match status" value="1"/>
</dbReference>
<dbReference type="Proteomes" id="UP000253383">
    <property type="component" value="Unassembled WGS sequence"/>
</dbReference>
<keyword evidence="2" id="KW-1185">Reference proteome</keyword>
<dbReference type="InterPro" id="IPR009959">
    <property type="entry name" value="Cyclase_SnoaL-like"/>
</dbReference>
<dbReference type="InterPro" id="IPR032710">
    <property type="entry name" value="NTF2-like_dom_sf"/>
</dbReference>
<gene>
    <name evidence="1" type="ORF">DUE52_22315</name>
</gene>
<dbReference type="AlphaFoldDB" id="A0A368JJN5"/>
<dbReference type="GO" id="GO:0030638">
    <property type="term" value="P:polyketide metabolic process"/>
    <property type="evidence" value="ECO:0007669"/>
    <property type="project" value="InterPro"/>
</dbReference>
<dbReference type="RefSeq" id="WP_114408275.1">
    <property type="nucleotide sequence ID" value="NZ_QOWE01000020.1"/>
</dbReference>
<dbReference type="SUPFAM" id="SSF54427">
    <property type="entry name" value="NTF2-like"/>
    <property type="match status" value="1"/>
</dbReference>
<name>A0A368JJN5_9BACT</name>
<protein>
    <recommendedName>
        <fullName evidence="3">Ester cyclase</fullName>
    </recommendedName>
</protein>
<dbReference type="EMBL" id="QOWE01000020">
    <property type="protein sequence ID" value="RCR67276.1"/>
    <property type="molecule type" value="Genomic_DNA"/>
</dbReference>
<sequence>MDTPTSTRTIIADFIENIWNKNRFETLDDYLHPEFIDHSLPASFPANQQGLKQWIQATSAAFEHQTGIEEQVTEGDTVMIKFTMQVRQIGVWRGIEPMGAEASVVGYRCFKVSDGKIREHWALLDGNSLENQLRNSTHGCKIQV</sequence>
<comment type="caution">
    <text evidence="1">The sequence shown here is derived from an EMBL/GenBank/DDBJ whole genome shotgun (WGS) entry which is preliminary data.</text>
</comment>
<proteinExistence type="predicted"/>
<evidence type="ECO:0008006" key="3">
    <source>
        <dbReference type="Google" id="ProtNLM"/>
    </source>
</evidence>
<dbReference type="OrthoDB" id="4774596at2"/>
<organism evidence="1 2">
    <name type="scientific">Larkinella punicea</name>
    <dbReference type="NCBI Taxonomy" id="2315727"/>
    <lineage>
        <taxon>Bacteria</taxon>
        <taxon>Pseudomonadati</taxon>
        <taxon>Bacteroidota</taxon>
        <taxon>Cytophagia</taxon>
        <taxon>Cytophagales</taxon>
        <taxon>Spirosomataceae</taxon>
        <taxon>Larkinella</taxon>
    </lineage>
</organism>
<dbReference type="Gene3D" id="3.10.450.50">
    <property type="match status" value="1"/>
</dbReference>
<evidence type="ECO:0000313" key="1">
    <source>
        <dbReference type="EMBL" id="RCR67276.1"/>
    </source>
</evidence>
<dbReference type="PANTHER" id="PTHR38436:SF1">
    <property type="entry name" value="ESTER CYCLASE"/>
    <property type="match status" value="1"/>
</dbReference>
<accession>A0A368JJN5</accession>
<evidence type="ECO:0000313" key="2">
    <source>
        <dbReference type="Proteomes" id="UP000253383"/>
    </source>
</evidence>
<dbReference type="Pfam" id="PF07366">
    <property type="entry name" value="SnoaL"/>
    <property type="match status" value="1"/>
</dbReference>
<reference evidence="1 2" key="1">
    <citation type="submission" date="2018-07" db="EMBL/GenBank/DDBJ databases">
        <title>Genome analysis of Larkinella rosea.</title>
        <authorList>
            <person name="Zhou Z."/>
            <person name="Wang G."/>
        </authorList>
    </citation>
    <scope>NUCLEOTIDE SEQUENCE [LARGE SCALE GENOMIC DNA]</scope>
    <source>
        <strain evidence="2">zzj9</strain>
    </source>
</reference>